<feature type="signal peptide" evidence="7">
    <location>
        <begin position="1"/>
        <end position="18"/>
    </location>
</feature>
<evidence type="ECO:0000256" key="1">
    <source>
        <dbReference type="ARBA" id="ARBA00004141"/>
    </source>
</evidence>
<keyword evidence="2 6" id="KW-0812">Transmembrane</keyword>
<reference evidence="8" key="1">
    <citation type="submission" date="2021-01" db="EMBL/GenBank/DDBJ databases">
        <authorList>
            <person name="Corre E."/>
            <person name="Pelletier E."/>
            <person name="Niang G."/>
            <person name="Scheremetjew M."/>
            <person name="Finn R."/>
            <person name="Kale V."/>
            <person name="Holt S."/>
            <person name="Cochrane G."/>
            <person name="Meng A."/>
            <person name="Brown T."/>
            <person name="Cohen L."/>
        </authorList>
    </citation>
    <scope>NUCLEOTIDE SEQUENCE</scope>
    <source>
        <strain evidence="8">RCC1130</strain>
    </source>
</reference>
<accession>A0A7S0J347</accession>
<evidence type="ECO:0000256" key="5">
    <source>
        <dbReference type="SAM" id="MobiDB-lite"/>
    </source>
</evidence>
<keyword evidence="7" id="KW-0732">Signal</keyword>
<dbReference type="AlphaFoldDB" id="A0A7S0J347"/>
<organism evidence="8">
    <name type="scientific">Calcidiscus leptoporus</name>
    <dbReference type="NCBI Taxonomy" id="127549"/>
    <lineage>
        <taxon>Eukaryota</taxon>
        <taxon>Haptista</taxon>
        <taxon>Haptophyta</taxon>
        <taxon>Prymnesiophyceae</taxon>
        <taxon>Coccolithales</taxon>
        <taxon>Calcidiscaceae</taxon>
        <taxon>Calcidiscus</taxon>
    </lineage>
</organism>
<gene>
    <name evidence="8" type="ORF">CLEP1334_LOCUS14218</name>
</gene>
<feature type="transmembrane region" description="Helical" evidence="6">
    <location>
        <begin position="64"/>
        <end position="89"/>
    </location>
</feature>
<evidence type="ECO:0000256" key="4">
    <source>
        <dbReference type="ARBA" id="ARBA00023136"/>
    </source>
</evidence>
<evidence type="ECO:0000256" key="3">
    <source>
        <dbReference type="ARBA" id="ARBA00022989"/>
    </source>
</evidence>
<dbReference type="EMBL" id="HBER01028283">
    <property type="protein sequence ID" value="CAD8538935.1"/>
    <property type="molecule type" value="Transcribed_RNA"/>
</dbReference>
<feature type="chain" id="PRO_5031094479" description="EamA domain-containing protein" evidence="7">
    <location>
        <begin position="19"/>
        <end position="226"/>
    </location>
</feature>
<evidence type="ECO:0000256" key="7">
    <source>
        <dbReference type="SAM" id="SignalP"/>
    </source>
</evidence>
<keyword evidence="4 6" id="KW-0472">Membrane</keyword>
<sequence length="226" mass="23929">MLAMGGVCCLSGFAGVLTELLLKEAALPSSLWVRNLQMSLFSLPIATAAVPISDGAKLHEHGPWVGCNAWLAATVALGACGGVLTSVVLKYADTLLKSFAVGCSIALACLLSRVIFESPFANTSLCGIALVATSSTVYYFWGAFEASATSRQRAEALPSWVSVLTARHAMIPLPNAQTQPERTPLCTTLEHAAGNEAEVPRQGSNELEVPRQGTRLEKRDPSRESI</sequence>
<dbReference type="GO" id="GO:0015165">
    <property type="term" value="F:pyrimidine nucleotide-sugar transmembrane transporter activity"/>
    <property type="evidence" value="ECO:0007669"/>
    <property type="project" value="InterPro"/>
</dbReference>
<proteinExistence type="predicted"/>
<evidence type="ECO:0000313" key="8">
    <source>
        <dbReference type="EMBL" id="CAD8538935.1"/>
    </source>
</evidence>
<feature type="transmembrane region" description="Helical" evidence="6">
    <location>
        <begin position="95"/>
        <end position="116"/>
    </location>
</feature>
<feature type="transmembrane region" description="Helical" evidence="6">
    <location>
        <begin position="123"/>
        <end position="141"/>
    </location>
</feature>
<protein>
    <recommendedName>
        <fullName evidence="9">EamA domain-containing protein</fullName>
    </recommendedName>
</protein>
<evidence type="ECO:0008006" key="9">
    <source>
        <dbReference type="Google" id="ProtNLM"/>
    </source>
</evidence>
<feature type="region of interest" description="Disordered" evidence="5">
    <location>
        <begin position="192"/>
        <end position="226"/>
    </location>
</feature>
<dbReference type="PANTHER" id="PTHR10231">
    <property type="entry name" value="NUCLEOTIDE-SUGAR TRANSMEMBRANE TRANSPORTER"/>
    <property type="match status" value="1"/>
</dbReference>
<evidence type="ECO:0000256" key="6">
    <source>
        <dbReference type="SAM" id="Phobius"/>
    </source>
</evidence>
<keyword evidence="3 6" id="KW-1133">Transmembrane helix</keyword>
<dbReference type="InterPro" id="IPR007271">
    <property type="entry name" value="Nuc_sug_transpt"/>
</dbReference>
<dbReference type="NCBIfam" id="TIGR00803">
    <property type="entry name" value="nst"/>
    <property type="match status" value="1"/>
</dbReference>
<dbReference type="GO" id="GO:0000139">
    <property type="term" value="C:Golgi membrane"/>
    <property type="evidence" value="ECO:0007669"/>
    <property type="project" value="InterPro"/>
</dbReference>
<name>A0A7S0J347_9EUKA</name>
<evidence type="ECO:0000256" key="2">
    <source>
        <dbReference type="ARBA" id="ARBA00022692"/>
    </source>
</evidence>
<dbReference type="Pfam" id="PF04142">
    <property type="entry name" value="Nuc_sug_transp"/>
    <property type="match status" value="1"/>
</dbReference>
<comment type="subcellular location">
    <subcellularLocation>
        <location evidence="1">Membrane</location>
        <topology evidence="1">Multi-pass membrane protein</topology>
    </subcellularLocation>
</comment>
<feature type="compositionally biased region" description="Basic and acidic residues" evidence="5">
    <location>
        <begin position="214"/>
        <end position="226"/>
    </location>
</feature>